<sequence>MQHLKAEEPHQPHAEIHYIDEPSAGKLVQFFRVIHRSAKAIKTDPLYPSRLLRQPGNRRADDGTVAS</sequence>
<accession>A0A1D1VPC8</accession>
<evidence type="ECO:0000256" key="1">
    <source>
        <dbReference type="SAM" id="MobiDB-lite"/>
    </source>
</evidence>
<keyword evidence="3" id="KW-1185">Reference proteome</keyword>
<proteinExistence type="predicted"/>
<name>A0A1D1VPC8_RAMVA</name>
<organism evidence="2 3">
    <name type="scientific">Ramazzottius varieornatus</name>
    <name type="common">Water bear</name>
    <name type="synonym">Tardigrade</name>
    <dbReference type="NCBI Taxonomy" id="947166"/>
    <lineage>
        <taxon>Eukaryota</taxon>
        <taxon>Metazoa</taxon>
        <taxon>Ecdysozoa</taxon>
        <taxon>Tardigrada</taxon>
        <taxon>Eutardigrada</taxon>
        <taxon>Parachela</taxon>
        <taxon>Hypsibioidea</taxon>
        <taxon>Ramazzottiidae</taxon>
        <taxon>Ramazzottius</taxon>
    </lineage>
</organism>
<protein>
    <submittedName>
        <fullName evidence="2">Uncharacterized protein</fullName>
    </submittedName>
</protein>
<evidence type="ECO:0000313" key="3">
    <source>
        <dbReference type="Proteomes" id="UP000186922"/>
    </source>
</evidence>
<feature type="compositionally biased region" description="Basic and acidic residues" evidence="1">
    <location>
        <begin position="58"/>
        <end position="67"/>
    </location>
</feature>
<dbReference type="EMBL" id="BDGG01000007">
    <property type="protein sequence ID" value="GAV02013.1"/>
    <property type="molecule type" value="Genomic_DNA"/>
</dbReference>
<comment type="caution">
    <text evidence="2">The sequence shown here is derived from an EMBL/GenBank/DDBJ whole genome shotgun (WGS) entry which is preliminary data.</text>
</comment>
<feature type="region of interest" description="Disordered" evidence="1">
    <location>
        <begin position="48"/>
        <end position="67"/>
    </location>
</feature>
<dbReference type="AlphaFoldDB" id="A0A1D1VPC8"/>
<dbReference type="Proteomes" id="UP000186922">
    <property type="component" value="Unassembled WGS sequence"/>
</dbReference>
<reference evidence="2 3" key="1">
    <citation type="journal article" date="2016" name="Nat. Commun.">
        <title>Extremotolerant tardigrade genome and improved radiotolerance of human cultured cells by tardigrade-unique protein.</title>
        <authorList>
            <person name="Hashimoto T."/>
            <person name="Horikawa D.D."/>
            <person name="Saito Y."/>
            <person name="Kuwahara H."/>
            <person name="Kozuka-Hata H."/>
            <person name="Shin-I T."/>
            <person name="Minakuchi Y."/>
            <person name="Ohishi K."/>
            <person name="Motoyama A."/>
            <person name="Aizu T."/>
            <person name="Enomoto A."/>
            <person name="Kondo K."/>
            <person name="Tanaka S."/>
            <person name="Hara Y."/>
            <person name="Koshikawa S."/>
            <person name="Sagara H."/>
            <person name="Miura T."/>
            <person name="Yokobori S."/>
            <person name="Miyagawa K."/>
            <person name="Suzuki Y."/>
            <person name="Kubo T."/>
            <person name="Oyama M."/>
            <person name="Kohara Y."/>
            <person name="Fujiyama A."/>
            <person name="Arakawa K."/>
            <person name="Katayama T."/>
            <person name="Toyoda A."/>
            <person name="Kunieda T."/>
        </authorList>
    </citation>
    <scope>NUCLEOTIDE SEQUENCE [LARGE SCALE GENOMIC DNA]</scope>
    <source>
        <strain evidence="2 3">YOKOZUNA-1</strain>
    </source>
</reference>
<gene>
    <name evidence="2" type="primary">RvY_12630-1</name>
    <name evidence="2" type="synonym">RvY_12630.1</name>
    <name evidence="2" type="ORF">RvY_12630</name>
</gene>
<evidence type="ECO:0000313" key="2">
    <source>
        <dbReference type="EMBL" id="GAV02013.1"/>
    </source>
</evidence>